<accession>A0A1F7SJJ3</accession>
<dbReference type="STRING" id="1817883.A3G31_07640"/>
<dbReference type="Gene3D" id="1.50.10.10">
    <property type="match status" value="1"/>
</dbReference>
<dbReference type="PANTHER" id="PTHR10569:SF2">
    <property type="entry name" value="GLYCOGEN DEBRANCHING ENZYME"/>
    <property type="match status" value="1"/>
</dbReference>
<evidence type="ECO:0000259" key="1">
    <source>
        <dbReference type="Pfam" id="PF06202"/>
    </source>
</evidence>
<dbReference type="Pfam" id="PF06202">
    <property type="entry name" value="GDE_C"/>
    <property type="match status" value="1"/>
</dbReference>
<dbReference type="InterPro" id="IPR008928">
    <property type="entry name" value="6-hairpin_glycosidase_sf"/>
</dbReference>
<organism evidence="3 4">
    <name type="scientific">Candidatus Schekmanbacteria bacterium RIFCSPLOWO2_12_FULL_38_15</name>
    <dbReference type="NCBI Taxonomy" id="1817883"/>
    <lineage>
        <taxon>Bacteria</taxon>
        <taxon>Candidatus Schekmaniibacteriota</taxon>
    </lineage>
</organism>
<protein>
    <recommendedName>
        <fullName evidence="5">Glycogen debranching protein</fullName>
    </recommendedName>
</protein>
<evidence type="ECO:0008006" key="5">
    <source>
        <dbReference type="Google" id="ProtNLM"/>
    </source>
</evidence>
<sequence length="680" mass="78004">MISFGKDVVGNLKIASRKEWLVTNGIGGYSSSTIIGCNTRRYHGLLVAATRPPLGRMVLLSKLEEVVGIKGISYLLSTNRYPKTIHPQGYLFMQGFKQDPFPKFTYSIEDIIIEKEIFMINGENTTVVTYQIYNSSRKISFIISPLIACRDFHWLMKENKGFNTGLEVKDYNVSIEPYNDTPAIYVQGKDLSFTPGGYWYKSFEYEVERARGLDYIEDLYNIGYFITSVKGDAEISIVISDKQVPKDFDVKRARKDESARIEKIVKNSGAIDEIQTTLVRASDCFVVDRAINDSRKVFPKYGKTILAGYHWLSDWGRDVMIALNGLCLVTNRFSDAKLILLTFAKNIKDGLIPNNFPEWGETPHYNSIDASLWFIVACYNYFKATGDSDFINKYLWQTIEEIISSYKRGLDFGILMDDDGLIFSKESRYKLTWFNARNEEIPLFQRFSKTVEVQALWYNSLRIAAEIAESLGKPADEYQEISEKVKESFLNKFWFEEEGYLYDSIGKNKTDNFLKPNQIIAVALPFSILPREKENRIVNAVHAKLFSPLGIKDFPRTVTNSGIIQKPDFLRFDSSQQQIHYWTWLLGFFIDAYLKVKENSLEAVNRVKVMIEPISEHIKDTGIGFISEYFDGSEPYAPKGCMAQAWSVAEVLRIRKKISEIEKIAEQKDAGLRVPVQEMQ</sequence>
<dbReference type="Pfam" id="PF12439">
    <property type="entry name" value="GDE_N"/>
    <property type="match status" value="1"/>
</dbReference>
<feature type="domain" description="Glycogen debranching enzyme C-terminal" evidence="1">
    <location>
        <begin position="281"/>
        <end position="653"/>
    </location>
</feature>
<evidence type="ECO:0000259" key="2">
    <source>
        <dbReference type="Pfam" id="PF12439"/>
    </source>
</evidence>
<dbReference type="InterPro" id="IPR032790">
    <property type="entry name" value="GDE_C"/>
</dbReference>
<feature type="domain" description="Glycogen debranching enzyme bacterial and archaeal type N-terminal" evidence="2">
    <location>
        <begin position="18"/>
        <end position="234"/>
    </location>
</feature>
<comment type="caution">
    <text evidence="3">The sequence shown here is derived from an EMBL/GenBank/DDBJ whole genome shotgun (WGS) entry which is preliminary data.</text>
</comment>
<dbReference type="InterPro" id="IPR012341">
    <property type="entry name" value="6hp_glycosidase-like_sf"/>
</dbReference>
<dbReference type="SUPFAM" id="SSF48208">
    <property type="entry name" value="Six-hairpin glycosidases"/>
    <property type="match status" value="1"/>
</dbReference>
<dbReference type="Proteomes" id="UP000178082">
    <property type="component" value="Unassembled WGS sequence"/>
</dbReference>
<dbReference type="GO" id="GO:0004135">
    <property type="term" value="F:amylo-alpha-1,6-glucosidase activity"/>
    <property type="evidence" value="ECO:0007669"/>
    <property type="project" value="InterPro"/>
</dbReference>
<dbReference type="InterPro" id="IPR006451">
    <property type="entry name" value="Glycogen_debranch_arc"/>
</dbReference>
<dbReference type="GO" id="GO:0005980">
    <property type="term" value="P:glycogen catabolic process"/>
    <property type="evidence" value="ECO:0007669"/>
    <property type="project" value="InterPro"/>
</dbReference>
<reference evidence="3 4" key="1">
    <citation type="journal article" date="2016" name="Nat. Commun.">
        <title>Thousands of microbial genomes shed light on interconnected biogeochemical processes in an aquifer system.</title>
        <authorList>
            <person name="Anantharaman K."/>
            <person name="Brown C.T."/>
            <person name="Hug L.A."/>
            <person name="Sharon I."/>
            <person name="Castelle C.J."/>
            <person name="Probst A.J."/>
            <person name="Thomas B.C."/>
            <person name="Singh A."/>
            <person name="Wilkins M.J."/>
            <person name="Karaoz U."/>
            <person name="Brodie E.L."/>
            <person name="Williams K.H."/>
            <person name="Hubbard S.S."/>
            <person name="Banfield J.F."/>
        </authorList>
    </citation>
    <scope>NUCLEOTIDE SEQUENCE [LARGE SCALE GENOMIC DNA]</scope>
</reference>
<dbReference type="InterPro" id="IPR010401">
    <property type="entry name" value="AGL/Gdb1"/>
</dbReference>
<evidence type="ECO:0000313" key="4">
    <source>
        <dbReference type="Proteomes" id="UP000178082"/>
    </source>
</evidence>
<dbReference type="GO" id="GO:0004134">
    <property type="term" value="F:4-alpha-glucanotransferase activity"/>
    <property type="evidence" value="ECO:0007669"/>
    <property type="project" value="InterPro"/>
</dbReference>
<dbReference type="InterPro" id="IPR024742">
    <property type="entry name" value="Glycogen_debranch_N"/>
</dbReference>
<evidence type="ECO:0000313" key="3">
    <source>
        <dbReference type="EMBL" id="OGL53367.1"/>
    </source>
</evidence>
<dbReference type="PANTHER" id="PTHR10569">
    <property type="entry name" value="GLYCOGEN DEBRANCHING ENZYME"/>
    <property type="match status" value="1"/>
</dbReference>
<proteinExistence type="predicted"/>
<dbReference type="AlphaFoldDB" id="A0A1F7SJJ3"/>
<gene>
    <name evidence="3" type="ORF">A3G31_07640</name>
</gene>
<name>A0A1F7SJJ3_9BACT</name>
<dbReference type="NCBIfam" id="TIGR01561">
    <property type="entry name" value="gde_arch"/>
    <property type="match status" value="1"/>
</dbReference>
<dbReference type="EMBL" id="MGDI01000025">
    <property type="protein sequence ID" value="OGL53367.1"/>
    <property type="molecule type" value="Genomic_DNA"/>
</dbReference>